<gene>
    <name evidence="8" type="ORF">L0U88_15390</name>
</gene>
<dbReference type="Gene3D" id="3.40.50.10740">
    <property type="entry name" value="Class I glutamine amidotransferase-like"/>
    <property type="match status" value="1"/>
</dbReference>
<dbReference type="InterPro" id="IPR029062">
    <property type="entry name" value="Class_I_gatase-like"/>
</dbReference>
<protein>
    <submittedName>
        <fullName evidence="8">LD-carboxypeptidase</fullName>
    </submittedName>
</protein>
<evidence type="ECO:0000259" key="6">
    <source>
        <dbReference type="Pfam" id="PF02016"/>
    </source>
</evidence>
<dbReference type="Pfam" id="PF02016">
    <property type="entry name" value="Peptidase_S66"/>
    <property type="match status" value="1"/>
</dbReference>
<dbReference type="InterPro" id="IPR040921">
    <property type="entry name" value="Peptidase_S66C"/>
</dbReference>
<evidence type="ECO:0000256" key="3">
    <source>
        <dbReference type="ARBA" id="ARBA00022670"/>
    </source>
</evidence>
<comment type="caution">
    <text evidence="8">The sequence shown here is derived from an EMBL/GenBank/DDBJ whole genome shotgun (WGS) entry which is preliminary data.</text>
</comment>
<feature type="domain" description="LD-carboxypeptidase C-terminal" evidence="7">
    <location>
        <begin position="174"/>
        <end position="290"/>
    </location>
</feature>
<dbReference type="InterPro" id="IPR040449">
    <property type="entry name" value="Peptidase_S66_N"/>
</dbReference>
<name>A0ABS9BJY9_9BACT</name>
<dbReference type="PANTHER" id="PTHR30237">
    <property type="entry name" value="MURAMOYLTETRAPEPTIDE CARBOXYPEPTIDASE"/>
    <property type="match status" value="1"/>
</dbReference>
<evidence type="ECO:0000313" key="9">
    <source>
        <dbReference type="Proteomes" id="UP001200145"/>
    </source>
</evidence>
<dbReference type="Proteomes" id="UP001200145">
    <property type="component" value="Unassembled WGS sequence"/>
</dbReference>
<dbReference type="InterPro" id="IPR027478">
    <property type="entry name" value="LdcA_N"/>
</dbReference>
<evidence type="ECO:0000256" key="2">
    <source>
        <dbReference type="ARBA" id="ARBA00022645"/>
    </source>
</evidence>
<keyword evidence="9" id="KW-1185">Reference proteome</keyword>
<accession>A0ABS9BJY9</accession>
<dbReference type="SUPFAM" id="SSF52317">
    <property type="entry name" value="Class I glutamine amidotransferase-like"/>
    <property type="match status" value="1"/>
</dbReference>
<comment type="similarity">
    <text evidence="1">Belongs to the peptidase S66 family.</text>
</comment>
<dbReference type="Pfam" id="PF17676">
    <property type="entry name" value="Peptidase_S66C"/>
    <property type="match status" value="1"/>
</dbReference>
<reference evidence="8 9" key="1">
    <citation type="submission" date="2022-01" db="EMBL/GenBank/DDBJ databases">
        <title>Flavihumibacter sp. nov., isolated from sediment of a river.</title>
        <authorList>
            <person name="Liu H."/>
        </authorList>
    </citation>
    <scope>NUCLEOTIDE SEQUENCE [LARGE SCALE GENOMIC DNA]</scope>
    <source>
        <strain evidence="8 9">RY-1</strain>
    </source>
</reference>
<proteinExistence type="inferred from homology"/>
<dbReference type="RefSeq" id="WP_234866975.1">
    <property type="nucleotide sequence ID" value="NZ_JAKEVY010000004.1"/>
</dbReference>
<evidence type="ECO:0000259" key="7">
    <source>
        <dbReference type="Pfam" id="PF17676"/>
    </source>
</evidence>
<feature type="domain" description="LD-carboxypeptidase N-terminal" evidence="6">
    <location>
        <begin position="13"/>
        <end position="130"/>
    </location>
</feature>
<dbReference type="SUPFAM" id="SSF141986">
    <property type="entry name" value="LD-carboxypeptidase A C-terminal domain-like"/>
    <property type="match status" value="1"/>
</dbReference>
<evidence type="ECO:0000256" key="1">
    <source>
        <dbReference type="ARBA" id="ARBA00010233"/>
    </source>
</evidence>
<evidence type="ECO:0000256" key="4">
    <source>
        <dbReference type="ARBA" id="ARBA00022801"/>
    </source>
</evidence>
<dbReference type="EMBL" id="JAKEVY010000004">
    <property type="protein sequence ID" value="MCF1716023.1"/>
    <property type="molecule type" value="Genomic_DNA"/>
</dbReference>
<dbReference type="PANTHER" id="PTHR30237:SF2">
    <property type="entry name" value="MUREIN TETRAPEPTIDE CARBOXYPEPTIDASE"/>
    <property type="match status" value="1"/>
</dbReference>
<evidence type="ECO:0000313" key="8">
    <source>
        <dbReference type="EMBL" id="MCF1716023.1"/>
    </source>
</evidence>
<keyword evidence="2" id="KW-0121">Carboxypeptidase</keyword>
<keyword evidence="3" id="KW-0645">Protease</keyword>
<keyword evidence="4" id="KW-0378">Hydrolase</keyword>
<dbReference type="InterPro" id="IPR027461">
    <property type="entry name" value="Carboxypeptidase_A_C_sf"/>
</dbReference>
<dbReference type="InterPro" id="IPR003507">
    <property type="entry name" value="S66_fam"/>
</dbReference>
<dbReference type="CDD" id="cd07025">
    <property type="entry name" value="Peptidase_S66"/>
    <property type="match status" value="1"/>
</dbReference>
<organism evidence="8 9">
    <name type="scientific">Flavihumibacter fluminis</name>
    <dbReference type="NCBI Taxonomy" id="2909236"/>
    <lineage>
        <taxon>Bacteria</taxon>
        <taxon>Pseudomonadati</taxon>
        <taxon>Bacteroidota</taxon>
        <taxon>Chitinophagia</taxon>
        <taxon>Chitinophagales</taxon>
        <taxon>Chitinophagaceae</taxon>
        <taxon>Flavihumibacter</taxon>
    </lineage>
</organism>
<dbReference type="Gene3D" id="3.50.30.60">
    <property type="entry name" value="LD-carboxypeptidase A C-terminal domain-like"/>
    <property type="match status" value="1"/>
</dbReference>
<keyword evidence="5" id="KW-0720">Serine protease</keyword>
<dbReference type="PIRSF" id="PIRSF028757">
    <property type="entry name" value="LD-carboxypeptidase"/>
    <property type="match status" value="1"/>
</dbReference>
<sequence length="303" mass="33651">MIYPPYLQKGDTIGMVCPAGFMAPEKWQTCVQTLQDWGFNVELGATMNSASTTYFSGTDEERKLDLQRMLDDKKIKAILCGRGGYGMGRIIDQLDFKKFERRPKWIIGFSDITVLHAHLNRVCGIASIHGPMAAAFNEGGDENPYVHSLKAMLLGEKSEYQATPHPFNIAGTAQGRLVGGNLSLIAHLVGTNSAYKTKGKILFLEDVGELLYNVDRMFYQLKRAGLLDGLAGLVLGGFTDNKDTERPFGQTVEEILHHLVKDRDYPVCFGFPVSHEKENYALKVGARYQLLVSPSEVRLVDKG</sequence>
<evidence type="ECO:0000256" key="5">
    <source>
        <dbReference type="ARBA" id="ARBA00022825"/>
    </source>
</evidence>